<dbReference type="SUPFAM" id="SSF48208">
    <property type="entry name" value="Six-hairpin glycosidases"/>
    <property type="match status" value="1"/>
</dbReference>
<evidence type="ECO:0000313" key="2">
    <source>
        <dbReference type="EMBL" id="MDR6299813.1"/>
    </source>
</evidence>
<feature type="domain" description="D-glucuronyl C5-epimerase C-terminal" evidence="1">
    <location>
        <begin position="157"/>
        <end position="332"/>
    </location>
</feature>
<sequence>MKYLLNFCFVLLVFTACNQNENSESKKKSISTNQVVSDNKKKKRENVINDDFENTFAPNQLKLNGETIDFKKDLEFKQFNNNTSTFYIGTNIASDKDLQLDENGVSRQNGEYHPTHIAKVALKAINHFKLTKSTRSLKIFNDQVRWALNNFHENEYYGFWSFSFDIPLYKLEKGWVSVFSQGLMLNVLLEAYKNDAKPIYLEKIQKALKAYLVPIENGGFYREWKKGEAWYEEYNTKNPSRVLNGTIYGLEGVYNVYQEFKIPLAKEILEACTKTLANHIKDYNAVYTSRYSLADWKNELSQEHYHEGHVIQLLWLYKITENSIFKDYAKKFFENDRYNFLTNTIYKTSSKLKSISASFCIDCEKFGTDNLVNDIWAYGNYWSSHKKADLTIEFDEKKEAFSGLTLYHASEQSTKVNFTLYQFNSEKNSWDYVQNFDVKNLKDNISGYNKTGKYETFIKHYKIFEPINSQKIKITFEANNKNIIALRNINFVYNRDKEFGNILKQVEKRFNKRY</sequence>
<dbReference type="RefSeq" id="WP_309726799.1">
    <property type="nucleotide sequence ID" value="NZ_JAVDQA010000001.1"/>
</dbReference>
<dbReference type="PANTHER" id="PTHR13174">
    <property type="entry name" value="D-GLUCURONYL C5-EPIMERASE"/>
    <property type="match status" value="1"/>
</dbReference>
<proteinExistence type="predicted"/>
<accession>A0ABU1K2H8</accession>
<protein>
    <recommendedName>
        <fullName evidence="1">D-glucuronyl C5-epimerase C-terminal domain-containing protein</fullName>
    </recommendedName>
</protein>
<dbReference type="Proteomes" id="UP001257659">
    <property type="component" value="Unassembled WGS sequence"/>
</dbReference>
<gene>
    <name evidence="2" type="ORF">GGR31_000429</name>
</gene>
<evidence type="ECO:0000313" key="3">
    <source>
        <dbReference type="Proteomes" id="UP001257659"/>
    </source>
</evidence>
<dbReference type="InterPro" id="IPR010598">
    <property type="entry name" value="C5-epim_C"/>
</dbReference>
<name>A0ABU1K2H8_9FLAO</name>
<reference evidence="2 3" key="1">
    <citation type="submission" date="2023-07" db="EMBL/GenBank/DDBJ databases">
        <title>Genomic Encyclopedia of Type Strains, Phase IV (KMG-IV): sequencing the most valuable type-strain genomes for metagenomic binning, comparative biology and taxonomic classification.</title>
        <authorList>
            <person name="Goeker M."/>
        </authorList>
    </citation>
    <scope>NUCLEOTIDE SEQUENCE [LARGE SCALE GENOMIC DNA]</scope>
    <source>
        <strain evidence="2 3">DSM 102814</strain>
    </source>
</reference>
<dbReference type="PANTHER" id="PTHR13174:SF3">
    <property type="entry name" value="D-GLUCURONYL C5-EPIMERASE"/>
    <property type="match status" value="1"/>
</dbReference>
<dbReference type="PROSITE" id="PS51257">
    <property type="entry name" value="PROKAR_LIPOPROTEIN"/>
    <property type="match status" value="1"/>
</dbReference>
<dbReference type="EMBL" id="JAVDQA010000001">
    <property type="protein sequence ID" value="MDR6299813.1"/>
    <property type="molecule type" value="Genomic_DNA"/>
</dbReference>
<keyword evidence="3" id="KW-1185">Reference proteome</keyword>
<evidence type="ECO:0000259" key="1">
    <source>
        <dbReference type="Pfam" id="PF06662"/>
    </source>
</evidence>
<dbReference type="Pfam" id="PF06662">
    <property type="entry name" value="C5-epim_C"/>
    <property type="match status" value="1"/>
</dbReference>
<dbReference type="InterPro" id="IPR039721">
    <property type="entry name" value="C5-epimerase"/>
</dbReference>
<comment type="caution">
    <text evidence="2">The sequence shown here is derived from an EMBL/GenBank/DDBJ whole genome shotgun (WGS) entry which is preliminary data.</text>
</comment>
<dbReference type="InterPro" id="IPR008928">
    <property type="entry name" value="6-hairpin_glycosidase_sf"/>
</dbReference>
<organism evidence="2 3">
    <name type="scientific">Mesonia maritima</name>
    <dbReference type="NCBI Taxonomy" id="1793873"/>
    <lineage>
        <taxon>Bacteria</taxon>
        <taxon>Pseudomonadati</taxon>
        <taxon>Bacteroidota</taxon>
        <taxon>Flavobacteriia</taxon>
        <taxon>Flavobacteriales</taxon>
        <taxon>Flavobacteriaceae</taxon>
        <taxon>Mesonia</taxon>
    </lineage>
</organism>